<gene>
    <name evidence="2" type="ORF">VPK24_04930</name>
</gene>
<evidence type="ECO:0000256" key="1">
    <source>
        <dbReference type="SAM" id="MobiDB-lite"/>
    </source>
</evidence>
<accession>A0ABW7C715</accession>
<evidence type="ECO:0000313" key="3">
    <source>
        <dbReference type="Proteomes" id="UP001604335"/>
    </source>
</evidence>
<protein>
    <submittedName>
        <fullName evidence="2">DUF1838 domain-containing protein</fullName>
    </submittedName>
</protein>
<comment type="caution">
    <text evidence="2">The sequence shown here is derived from an EMBL/GenBank/DDBJ whole genome shotgun (WGS) entry which is preliminary data.</text>
</comment>
<name>A0ABW7C715_9CYAN</name>
<keyword evidence="3" id="KW-1185">Reference proteome</keyword>
<dbReference type="Proteomes" id="UP001604335">
    <property type="component" value="Unassembled WGS sequence"/>
</dbReference>
<dbReference type="EMBL" id="JAZAQF010000028">
    <property type="protein sequence ID" value="MFG3816971.1"/>
    <property type="molecule type" value="Genomic_DNA"/>
</dbReference>
<sequence>MSIQTGNPSSLRSSPAPARPHPIAPGSGRSEFDAATFLKARAATDDRDVYVEWTGSIYAMLPDQTQCHLFDIVGMNVARGVNNGDGSWSLVSRELTYYLDPDTGAVLHSWDNPWTGETVPVVHVANDPVQSRLTGTFGATLAGDAVIFTCDVFPAYPNPLGNDPRFQDYSPSPHYSAAEFFKLTVPLSELTNPELAAVETMTVAWHRIGPWLPWMKMGDRSGQLVYSACGQRVAGFEALPPLLQTEIRDRLPKYRHAPDHHSTQKNMTSWRYFKEHFEAYLRGEMFPLPELAV</sequence>
<feature type="region of interest" description="Disordered" evidence="1">
    <location>
        <begin position="1"/>
        <end position="30"/>
    </location>
</feature>
<dbReference type="RefSeq" id="WP_099532440.1">
    <property type="nucleotide sequence ID" value="NZ_JAZAQF010000028.1"/>
</dbReference>
<evidence type="ECO:0000313" key="2">
    <source>
        <dbReference type="EMBL" id="MFG3816971.1"/>
    </source>
</evidence>
<dbReference type="InterPro" id="IPR014990">
    <property type="entry name" value="DUF1838"/>
</dbReference>
<organism evidence="2 3">
    <name type="scientific">Limnothrix redekei LRLZ20PSL1</name>
    <dbReference type="NCBI Taxonomy" id="3112953"/>
    <lineage>
        <taxon>Bacteria</taxon>
        <taxon>Bacillati</taxon>
        <taxon>Cyanobacteriota</taxon>
        <taxon>Cyanophyceae</taxon>
        <taxon>Pseudanabaenales</taxon>
        <taxon>Pseudanabaenaceae</taxon>
        <taxon>Limnothrix</taxon>
    </lineage>
</organism>
<reference evidence="3" key="1">
    <citation type="journal article" date="2024" name="Algal Res.">
        <title>Biochemical, toxicological and genomic investigation of a high-biomass producing Limnothrix strain isolated from Italian shallow drinking water reservoir.</title>
        <authorList>
            <person name="Simonazzi M."/>
            <person name="Shishido T.K."/>
            <person name="Delbaje E."/>
            <person name="Wahlsten M."/>
            <person name="Fewer D.P."/>
            <person name="Sivonen K."/>
            <person name="Pezzolesi L."/>
            <person name="Pistocchi R."/>
        </authorList>
    </citation>
    <scope>NUCLEOTIDE SEQUENCE [LARGE SCALE GENOMIC DNA]</scope>
    <source>
        <strain evidence="3">LRLZ20PSL1</strain>
    </source>
</reference>
<proteinExistence type="predicted"/>
<dbReference type="Pfam" id="PF08894">
    <property type="entry name" value="DUF1838"/>
    <property type="match status" value="1"/>
</dbReference>